<sequence length="386" mass="40839">MKIKLFAAAAAALVSAGAFAQSSVTMYGVVDAGVEWVNKAPNAARTEGNSRVGMQSGNMSGSRWGLRGVEDLGGGLKGVFNLESGFAIDDGRSAQGNRLFGRAAYVGLQGQWGQLTLGRQQNLLYDFALQYDPMAIASRYSIASQDAYLAGRADNAVKYVGTFGGLTASALYAFNRDGNEQAGMTKLGREWSAGLNYATGPFAVGAVYDQSNGASNAFFTNGFMADLKEQRATIGGTYAVGPAKFYAGYRWYKMSHDLGSTGVNGDLRSNLYWLGAGYQATPALTLTGTAYYQTFKNGELLGALASNDANTNVGNPWLFVVGADYALSKRTDAYMNVAYAKNSRSSILGVAGINGTSSNLSTLQSNQNQVFDGNQLGAVVGIRHKF</sequence>
<evidence type="ECO:0000256" key="3">
    <source>
        <dbReference type="ARBA" id="ARBA00022448"/>
    </source>
</evidence>
<feature type="signal peptide" evidence="11">
    <location>
        <begin position="1"/>
        <end position="20"/>
    </location>
</feature>
<keyword evidence="8" id="KW-0626">Porin</keyword>
<evidence type="ECO:0000313" key="13">
    <source>
        <dbReference type="EMBL" id="CAJ0731195.1"/>
    </source>
</evidence>
<keyword evidence="5" id="KW-0812">Transmembrane</keyword>
<dbReference type="InterPro" id="IPR050298">
    <property type="entry name" value="Gram-neg_bact_OMP"/>
</dbReference>
<proteinExistence type="predicted"/>
<comment type="subcellular location">
    <subcellularLocation>
        <location evidence="1">Cell outer membrane</location>
        <topology evidence="1">Multi-pass membrane protein</topology>
    </subcellularLocation>
</comment>
<feature type="domain" description="Porin" evidence="12">
    <location>
        <begin position="7"/>
        <end position="344"/>
    </location>
</feature>
<evidence type="ECO:0000256" key="6">
    <source>
        <dbReference type="ARBA" id="ARBA00022729"/>
    </source>
</evidence>
<dbReference type="AlphaFoldDB" id="A0A2P4RFK0"/>
<keyword evidence="4" id="KW-1134">Transmembrane beta strand</keyword>
<organism evidence="14 16">
    <name type="scientific">Ralstonia pickettii</name>
    <name type="common">Burkholderia pickettii</name>
    <dbReference type="NCBI Taxonomy" id="329"/>
    <lineage>
        <taxon>Bacteria</taxon>
        <taxon>Pseudomonadati</taxon>
        <taxon>Pseudomonadota</taxon>
        <taxon>Betaproteobacteria</taxon>
        <taxon>Burkholderiales</taxon>
        <taxon>Burkholderiaceae</taxon>
        <taxon>Ralstonia</taxon>
    </lineage>
</organism>
<evidence type="ECO:0000256" key="11">
    <source>
        <dbReference type="SAM" id="SignalP"/>
    </source>
</evidence>
<dbReference type="GO" id="GO:0009279">
    <property type="term" value="C:cell outer membrane"/>
    <property type="evidence" value="ECO:0007669"/>
    <property type="project" value="UniProtKB-SubCell"/>
</dbReference>
<dbReference type="InterPro" id="IPR002299">
    <property type="entry name" value="Porin_Neis"/>
</dbReference>
<keyword evidence="9" id="KW-0472">Membrane</keyword>
<evidence type="ECO:0000313" key="15">
    <source>
        <dbReference type="Proteomes" id="UP001189303"/>
    </source>
</evidence>
<evidence type="ECO:0000256" key="8">
    <source>
        <dbReference type="ARBA" id="ARBA00023114"/>
    </source>
</evidence>
<dbReference type="CDD" id="cd00342">
    <property type="entry name" value="gram_neg_porins"/>
    <property type="match status" value="1"/>
</dbReference>
<reference evidence="13 15" key="2">
    <citation type="submission" date="2023-07" db="EMBL/GenBank/DDBJ databases">
        <authorList>
            <person name="Peeters C."/>
        </authorList>
    </citation>
    <scope>NUCLEOTIDE SEQUENCE [LARGE SCALE GENOMIC DNA]</scope>
    <source>
        <strain evidence="13 15">R-38712</strain>
    </source>
</reference>
<dbReference type="EMBL" id="QGBI01000028">
    <property type="protein sequence ID" value="MBX3892738.1"/>
    <property type="molecule type" value="Genomic_DNA"/>
</dbReference>
<feature type="chain" id="PRO_5044384764" evidence="11">
    <location>
        <begin position="21"/>
        <end position="386"/>
    </location>
</feature>
<comment type="subunit">
    <text evidence="2">Homotrimer.</text>
</comment>
<dbReference type="InterPro" id="IPR023614">
    <property type="entry name" value="Porin_dom_sf"/>
</dbReference>
<dbReference type="SUPFAM" id="SSF56935">
    <property type="entry name" value="Porins"/>
    <property type="match status" value="1"/>
</dbReference>
<dbReference type="EMBL" id="CATWFT010000022">
    <property type="protein sequence ID" value="CAJ0731195.1"/>
    <property type="molecule type" value="Genomic_DNA"/>
</dbReference>
<dbReference type="InterPro" id="IPR033900">
    <property type="entry name" value="Gram_neg_porin_domain"/>
</dbReference>
<evidence type="ECO:0000256" key="1">
    <source>
        <dbReference type="ARBA" id="ARBA00004571"/>
    </source>
</evidence>
<reference evidence="14" key="1">
    <citation type="submission" date="2018-06" db="EMBL/GenBank/DDBJ databases">
        <authorList>
            <person name="O'Rourke A."/>
        </authorList>
    </citation>
    <scope>NUCLEOTIDE SEQUENCE</scope>
    <source>
        <strain evidence="14">132550021-3</strain>
    </source>
</reference>
<dbReference type="RefSeq" id="WP_015855838.1">
    <property type="nucleotide sequence ID" value="NZ_CATWFT010000022.1"/>
</dbReference>
<dbReference type="Proteomes" id="UP001199322">
    <property type="component" value="Unassembled WGS sequence"/>
</dbReference>
<evidence type="ECO:0000313" key="14">
    <source>
        <dbReference type="EMBL" id="MBX3892738.1"/>
    </source>
</evidence>
<evidence type="ECO:0000313" key="16">
    <source>
        <dbReference type="Proteomes" id="UP001199322"/>
    </source>
</evidence>
<dbReference type="PRINTS" id="PR00184">
    <property type="entry name" value="NEISSPPORIN"/>
</dbReference>
<comment type="caution">
    <text evidence="14">The sequence shown here is derived from an EMBL/GenBank/DDBJ whole genome shotgun (WGS) entry which is preliminary data.</text>
</comment>
<keyword evidence="10" id="KW-0998">Cell outer membrane</keyword>
<dbReference type="Pfam" id="PF13609">
    <property type="entry name" value="Porin_4"/>
    <property type="match status" value="1"/>
</dbReference>
<gene>
    <name evidence="14" type="ORF">DEE74_22990</name>
    <name evidence="13" type="ORF">R38712_04637</name>
</gene>
<keyword evidence="15" id="KW-1185">Reference proteome</keyword>
<name>A0A2P4RFK0_RALPI</name>
<evidence type="ECO:0000256" key="4">
    <source>
        <dbReference type="ARBA" id="ARBA00022452"/>
    </source>
</evidence>
<protein>
    <submittedName>
        <fullName evidence="13 14">Porin</fullName>
    </submittedName>
</protein>
<evidence type="ECO:0000256" key="5">
    <source>
        <dbReference type="ARBA" id="ARBA00022692"/>
    </source>
</evidence>
<dbReference type="GO" id="GO:0015288">
    <property type="term" value="F:porin activity"/>
    <property type="evidence" value="ECO:0007669"/>
    <property type="project" value="UniProtKB-KW"/>
</dbReference>
<dbReference type="PANTHER" id="PTHR34501">
    <property type="entry name" value="PROTEIN YDDL-RELATED"/>
    <property type="match status" value="1"/>
</dbReference>
<dbReference type="Proteomes" id="UP001189303">
    <property type="component" value="Unassembled WGS sequence"/>
</dbReference>
<accession>A0A2P4RFK0</accession>
<evidence type="ECO:0000259" key="12">
    <source>
        <dbReference type="Pfam" id="PF13609"/>
    </source>
</evidence>
<keyword evidence="7" id="KW-0406">Ion transport</keyword>
<dbReference type="GO" id="GO:0034220">
    <property type="term" value="P:monoatomic ion transmembrane transport"/>
    <property type="evidence" value="ECO:0007669"/>
    <property type="project" value="InterPro"/>
</dbReference>
<evidence type="ECO:0000256" key="2">
    <source>
        <dbReference type="ARBA" id="ARBA00011233"/>
    </source>
</evidence>
<evidence type="ECO:0000256" key="10">
    <source>
        <dbReference type="ARBA" id="ARBA00023237"/>
    </source>
</evidence>
<dbReference type="Gene3D" id="2.40.160.10">
    <property type="entry name" value="Porin"/>
    <property type="match status" value="1"/>
</dbReference>
<keyword evidence="3" id="KW-0813">Transport</keyword>
<evidence type="ECO:0000256" key="9">
    <source>
        <dbReference type="ARBA" id="ARBA00023136"/>
    </source>
</evidence>
<dbReference type="InterPro" id="IPR001702">
    <property type="entry name" value="Porin_Gram-ve"/>
</dbReference>
<evidence type="ECO:0000256" key="7">
    <source>
        <dbReference type="ARBA" id="ARBA00023065"/>
    </source>
</evidence>
<dbReference type="GO" id="GO:0046930">
    <property type="term" value="C:pore complex"/>
    <property type="evidence" value="ECO:0007669"/>
    <property type="project" value="UniProtKB-KW"/>
</dbReference>
<keyword evidence="6 11" id="KW-0732">Signal</keyword>
<dbReference type="PRINTS" id="PR00182">
    <property type="entry name" value="ECOLNEIPORIN"/>
</dbReference>
<dbReference type="PANTHER" id="PTHR34501:SF9">
    <property type="entry name" value="MAJOR OUTER MEMBRANE PROTEIN P.IA"/>
    <property type="match status" value="1"/>
</dbReference>